<sequence length="871" mass="94637">MKNDGQKLGRSNGLIQKFSTCLRIVSSGASSVASTVRSAGASVASSIVDRNDDTCSDQVRWAGFDKLEYEGDSVRQVLLLGYRTGFQVWDVEEADDVHELVSRHDGPVSSLQVLQKPLASKKSEDKFLDVRPLLVVAGDVFLSRGGSVQDDLAAPCNGNVSNSQEQGNGNFMSTVVQFYSLRSQSYVHVLKFRSAVYSVRCSSRIVAISQEAQIHCFDALTLEREYTILTNTIVSGPLGSGGIGYGPLAVGPRWLAHSGSPVVVSNTGRVSPQHLTHAVSFSGSTNRSVVAHYAKESSRQLATGMVTLGDIGYKKLSRYCSELLLESNSSPRLGSPSGKTKGTINGHLPDSDNVGMVIVRDMVSKSVISQFKAHRSPISTLLFDPSGTLLVTASIHGHNINVFRIMPSLLSGSDCGESYVHLYQLQRGFTDALIQEISFSNDSQFIMVSSSRGTSHLFALSPSGGTSNHQSSDASSTHRDKGAGLSLSTKLEVTVSPSSGPPKLSQQSLSESCSPVTLSAIRRIRNGSTGWRGAIGGAAAAATGVSSLSGPIASSFCASSLRMKYHLLIFSPSGCVIQYVLRLSNGSNSGAIVSELSTAYESAIDCDAKLVIEPLQKWDICQRQNRREREDNIDIYGERGNGDSSKVFPEVIRETSMYPTDRGTIRKAKISSEENHLYISEAELPMHHSRTPLWAKPQIYFQSMTKDVVKAENLSSLGGEIEIEQLLCRIIEAKSKHVLAVFDDLQAPKFQQSRVPSVDSNRSRPLLHQESALYEDEILPRTSNNSSLGCLPEGGYSIAGIQNGLAENGWDGFQVPKESAEEFVNKNDSPNVMTSLEVVNNREHPEMESHFKFVNNKESMEMENHFEDDKN</sequence>
<dbReference type="OrthoDB" id="25778at2759"/>
<evidence type="ECO:0000313" key="6">
    <source>
        <dbReference type="Proteomes" id="UP000195402"/>
    </source>
</evidence>
<name>A0A200QKB0_MACCD</name>
<dbReference type="GO" id="GO:0000407">
    <property type="term" value="C:phagophore assembly site"/>
    <property type="evidence" value="ECO:0007669"/>
    <property type="project" value="UniProtKB-SubCell"/>
</dbReference>
<dbReference type="InterPro" id="IPR048382">
    <property type="entry name" value="BCAS3_WD40"/>
</dbReference>
<dbReference type="InterPro" id="IPR022175">
    <property type="entry name" value="BCAS3_dom"/>
</dbReference>
<evidence type="ECO:0000259" key="3">
    <source>
        <dbReference type="Pfam" id="PF12490"/>
    </source>
</evidence>
<dbReference type="InParanoid" id="A0A200QKB0"/>
<accession>A0A200QKB0</accession>
<dbReference type="EMBL" id="MVGT01001777">
    <property type="protein sequence ID" value="OVA10916.1"/>
    <property type="molecule type" value="Genomic_DNA"/>
</dbReference>
<dbReference type="PANTHER" id="PTHR13268">
    <property type="entry name" value="BREAST CARCINOMA AMPLIFIED SEQUENCE 3"/>
    <property type="match status" value="1"/>
</dbReference>
<evidence type="ECO:0000256" key="1">
    <source>
        <dbReference type="ARBA" id="ARBA00004329"/>
    </source>
</evidence>
<dbReference type="Gene3D" id="2.130.10.10">
    <property type="entry name" value="YVTN repeat-like/Quinoprotein amine dehydrogenase"/>
    <property type="match status" value="2"/>
</dbReference>
<evidence type="ECO:0000256" key="2">
    <source>
        <dbReference type="SAM" id="MobiDB-lite"/>
    </source>
</evidence>
<dbReference type="InterPro" id="IPR036322">
    <property type="entry name" value="WD40_repeat_dom_sf"/>
</dbReference>
<dbReference type="Pfam" id="PF21034">
    <property type="entry name" value="BCAS3_WD40"/>
    <property type="match status" value="2"/>
</dbReference>
<dbReference type="AlphaFoldDB" id="A0A200QKB0"/>
<dbReference type="SMART" id="SM00320">
    <property type="entry name" value="WD40"/>
    <property type="match status" value="3"/>
</dbReference>
<dbReference type="Pfam" id="PF12490">
    <property type="entry name" value="BCAS3"/>
    <property type="match status" value="1"/>
</dbReference>
<gene>
    <name evidence="5" type="ORF">BVC80_8751g9</name>
</gene>
<feature type="domain" description="BCAS3" evidence="3">
    <location>
        <begin position="600"/>
        <end position="743"/>
    </location>
</feature>
<feature type="region of interest" description="Disordered" evidence="2">
    <location>
        <begin position="459"/>
        <end position="482"/>
    </location>
</feature>
<dbReference type="GO" id="GO:0042594">
    <property type="term" value="P:response to starvation"/>
    <property type="evidence" value="ECO:0007669"/>
    <property type="project" value="TreeGrafter"/>
</dbReference>
<dbReference type="OMA" id="RIGMVII"/>
<dbReference type="PANTHER" id="PTHR13268:SF7">
    <property type="entry name" value="AUTOPHAGY-RELATED PROTEIN 18F"/>
    <property type="match status" value="1"/>
</dbReference>
<comment type="caution">
    <text evidence="5">The sequence shown here is derived from an EMBL/GenBank/DDBJ whole genome shotgun (WGS) entry which is preliminary data.</text>
</comment>
<dbReference type="SUPFAM" id="SSF50978">
    <property type="entry name" value="WD40 repeat-like"/>
    <property type="match status" value="1"/>
</dbReference>
<dbReference type="InterPro" id="IPR001680">
    <property type="entry name" value="WD40_rpt"/>
</dbReference>
<feature type="domain" description="BCAS3 WD40" evidence="4">
    <location>
        <begin position="174"/>
        <end position="467"/>
    </location>
</feature>
<comment type="subcellular location">
    <subcellularLocation>
        <location evidence="1">Preautophagosomal structure</location>
    </subcellularLocation>
</comment>
<keyword evidence="6" id="KW-1185">Reference proteome</keyword>
<feature type="compositionally biased region" description="Polar residues" evidence="2">
    <location>
        <begin position="463"/>
        <end position="475"/>
    </location>
</feature>
<proteinExistence type="predicted"/>
<feature type="domain" description="BCAS3 WD40" evidence="4">
    <location>
        <begin position="55"/>
        <end position="140"/>
    </location>
</feature>
<dbReference type="InterPro" id="IPR015943">
    <property type="entry name" value="WD40/YVTN_repeat-like_dom_sf"/>
</dbReference>
<dbReference type="Proteomes" id="UP000195402">
    <property type="component" value="Unassembled WGS sequence"/>
</dbReference>
<dbReference type="InterPro" id="IPR045142">
    <property type="entry name" value="BCAS3-like"/>
</dbReference>
<protein>
    <submittedName>
        <fullName evidence="5">WD40 repeat</fullName>
    </submittedName>
</protein>
<organism evidence="5 6">
    <name type="scientific">Macleaya cordata</name>
    <name type="common">Five-seeded plume-poppy</name>
    <name type="synonym">Bocconia cordata</name>
    <dbReference type="NCBI Taxonomy" id="56857"/>
    <lineage>
        <taxon>Eukaryota</taxon>
        <taxon>Viridiplantae</taxon>
        <taxon>Streptophyta</taxon>
        <taxon>Embryophyta</taxon>
        <taxon>Tracheophyta</taxon>
        <taxon>Spermatophyta</taxon>
        <taxon>Magnoliopsida</taxon>
        <taxon>Ranunculales</taxon>
        <taxon>Papaveraceae</taxon>
        <taxon>Papaveroideae</taxon>
        <taxon>Macleaya</taxon>
    </lineage>
</organism>
<dbReference type="GO" id="GO:0006914">
    <property type="term" value="P:autophagy"/>
    <property type="evidence" value="ECO:0007669"/>
    <property type="project" value="InterPro"/>
</dbReference>
<reference evidence="5 6" key="1">
    <citation type="journal article" date="2017" name="Mol. Plant">
        <title>The Genome of Medicinal Plant Macleaya cordata Provides New Insights into Benzylisoquinoline Alkaloids Metabolism.</title>
        <authorList>
            <person name="Liu X."/>
            <person name="Liu Y."/>
            <person name="Huang P."/>
            <person name="Ma Y."/>
            <person name="Qing Z."/>
            <person name="Tang Q."/>
            <person name="Cao H."/>
            <person name="Cheng P."/>
            <person name="Zheng Y."/>
            <person name="Yuan Z."/>
            <person name="Zhou Y."/>
            <person name="Liu J."/>
            <person name="Tang Z."/>
            <person name="Zhuo Y."/>
            <person name="Zhang Y."/>
            <person name="Yu L."/>
            <person name="Huang J."/>
            <person name="Yang P."/>
            <person name="Peng Q."/>
            <person name="Zhang J."/>
            <person name="Jiang W."/>
            <person name="Zhang Z."/>
            <person name="Lin K."/>
            <person name="Ro D.K."/>
            <person name="Chen X."/>
            <person name="Xiong X."/>
            <person name="Shang Y."/>
            <person name="Huang S."/>
            <person name="Zeng J."/>
        </authorList>
    </citation>
    <scope>NUCLEOTIDE SEQUENCE [LARGE SCALE GENOMIC DNA]</scope>
    <source>
        <strain evidence="6">cv. BLH2017</strain>
        <tissue evidence="5">Root</tissue>
    </source>
</reference>
<evidence type="ECO:0000313" key="5">
    <source>
        <dbReference type="EMBL" id="OVA10916.1"/>
    </source>
</evidence>
<evidence type="ECO:0000259" key="4">
    <source>
        <dbReference type="Pfam" id="PF21034"/>
    </source>
</evidence>